<dbReference type="EMBL" id="QZWG01000018">
    <property type="protein sequence ID" value="RZB51841.1"/>
    <property type="molecule type" value="Genomic_DNA"/>
</dbReference>
<organism evidence="6 7">
    <name type="scientific">Glycine soja</name>
    <name type="common">Wild soybean</name>
    <dbReference type="NCBI Taxonomy" id="3848"/>
    <lineage>
        <taxon>Eukaryota</taxon>
        <taxon>Viridiplantae</taxon>
        <taxon>Streptophyta</taxon>
        <taxon>Embryophyta</taxon>
        <taxon>Tracheophyta</taxon>
        <taxon>Spermatophyta</taxon>
        <taxon>Magnoliopsida</taxon>
        <taxon>eudicotyledons</taxon>
        <taxon>Gunneridae</taxon>
        <taxon>Pentapetalae</taxon>
        <taxon>rosids</taxon>
        <taxon>fabids</taxon>
        <taxon>Fabales</taxon>
        <taxon>Fabaceae</taxon>
        <taxon>Papilionoideae</taxon>
        <taxon>50 kb inversion clade</taxon>
        <taxon>NPAAA clade</taxon>
        <taxon>indigoferoid/millettioid clade</taxon>
        <taxon>Phaseoleae</taxon>
        <taxon>Glycine</taxon>
        <taxon>Glycine subgen. Soja</taxon>
    </lineage>
</organism>
<dbReference type="GO" id="GO:0000118">
    <property type="term" value="C:histone deacetylase complex"/>
    <property type="evidence" value="ECO:0007669"/>
    <property type="project" value="TreeGrafter"/>
</dbReference>
<proteinExistence type="predicted"/>
<dbReference type="Proteomes" id="UP000289340">
    <property type="component" value="Chromosome 18"/>
</dbReference>
<dbReference type="SUPFAM" id="SSF47762">
    <property type="entry name" value="PAH2 domain"/>
    <property type="match status" value="2"/>
</dbReference>
<dbReference type="GO" id="GO:0000785">
    <property type="term" value="C:chromatin"/>
    <property type="evidence" value="ECO:0007669"/>
    <property type="project" value="TreeGrafter"/>
</dbReference>
<feature type="non-terminal residue" evidence="6">
    <location>
        <position position="1"/>
    </location>
</feature>
<dbReference type="GO" id="GO:0003714">
    <property type="term" value="F:transcription corepressor activity"/>
    <property type="evidence" value="ECO:0007669"/>
    <property type="project" value="InterPro"/>
</dbReference>
<dbReference type="Pfam" id="PF02671">
    <property type="entry name" value="PAH"/>
    <property type="match status" value="1"/>
</dbReference>
<dbReference type="Gene3D" id="1.20.1160.11">
    <property type="entry name" value="Paired amphipathic helix"/>
    <property type="match status" value="3"/>
</dbReference>
<evidence type="ECO:0000313" key="7">
    <source>
        <dbReference type="Proteomes" id="UP000289340"/>
    </source>
</evidence>
<comment type="caution">
    <text evidence="6">The sequence shown here is derived from an EMBL/GenBank/DDBJ whole genome shotgun (WGS) entry which is preliminary data.</text>
</comment>
<reference evidence="6 7" key="1">
    <citation type="submission" date="2018-09" db="EMBL/GenBank/DDBJ databases">
        <title>A high-quality reference genome of wild soybean provides a powerful tool to mine soybean genomes.</title>
        <authorList>
            <person name="Xie M."/>
            <person name="Chung C.Y.L."/>
            <person name="Li M.-W."/>
            <person name="Wong F.-L."/>
            <person name="Chan T.-F."/>
            <person name="Lam H.-M."/>
        </authorList>
    </citation>
    <scope>NUCLEOTIDE SEQUENCE [LARGE SCALE GENOMIC DNA]</scope>
    <source>
        <strain evidence="7">cv. W05</strain>
        <tissue evidence="6">Hypocotyl of etiolated seedlings</tissue>
    </source>
</reference>
<dbReference type="InterPro" id="IPR013194">
    <property type="entry name" value="HDAC_interact_dom"/>
</dbReference>
<gene>
    <name evidence="6" type="ORF">D0Y65_048329</name>
</gene>
<dbReference type="GO" id="GO:0000122">
    <property type="term" value="P:negative regulation of transcription by RNA polymerase II"/>
    <property type="evidence" value="ECO:0007669"/>
    <property type="project" value="TreeGrafter"/>
</dbReference>
<dbReference type="InterPro" id="IPR003822">
    <property type="entry name" value="PAH"/>
</dbReference>
<protein>
    <submittedName>
        <fullName evidence="6">Paired amphipathic helix protein Sin3-like 2 isoform A</fullName>
    </submittedName>
</protein>
<evidence type="ECO:0000313" key="6">
    <source>
        <dbReference type="EMBL" id="RZB51841.1"/>
    </source>
</evidence>
<dbReference type="PROSITE" id="PS51477">
    <property type="entry name" value="PAH"/>
    <property type="match status" value="1"/>
</dbReference>
<evidence type="ECO:0000256" key="3">
    <source>
        <dbReference type="ARBA" id="ARBA00023242"/>
    </source>
</evidence>
<evidence type="ECO:0000256" key="2">
    <source>
        <dbReference type="ARBA" id="ARBA00022491"/>
    </source>
</evidence>
<keyword evidence="7" id="KW-1185">Reference proteome</keyword>
<dbReference type="SMART" id="SM00761">
    <property type="entry name" value="HDAC_interact"/>
    <property type="match status" value="1"/>
</dbReference>
<accession>A0A445FSH3</accession>
<dbReference type="PANTHER" id="PTHR12346:SF0">
    <property type="entry name" value="SIN3A, ISOFORM G"/>
    <property type="match status" value="1"/>
</dbReference>
<dbReference type="PANTHER" id="PTHR12346">
    <property type="entry name" value="SIN3B-RELATED"/>
    <property type="match status" value="1"/>
</dbReference>
<evidence type="ECO:0000259" key="5">
    <source>
        <dbReference type="SMART" id="SM00761"/>
    </source>
</evidence>
<dbReference type="Pfam" id="PF08295">
    <property type="entry name" value="Sin3_corepress"/>
    <property type="match status" value="1"/>
</dbReference>
<keyword evidence="2" id="KW-0678">Repressor</keyword>
<dbReference type="InterPro" id="IPR039774">
    <property type="entry name" value="Sin3-like"/>
</dbReference>
<dbReference type="AlphaFoldDB" id="A0A445FSH3"/>
<feature type="domain" description="Histone deacetylase interacting" evidence="5">
    <location>
        <begin position="438"/>
        <end position="530"/>
    </location>
</feature>
<name>A0A445FSH3_GLYSO</name>
<dbReference type="InterPro" id="IPR036600">
    <property type="entry name" value="PAH_sf"/>
</dbReference>
<comment type="subcellular location">
    <subcellularLocation>
        <location evidence="1 4">Nucleus</location>
    </subcellularLocation>
</comment>
<evidence type="ECO:0000256" key="4">
    <source>
        <dbReference type="PROSITE-ProRule" id="PRU00810"/>
    </source>
</evidence>
<evidence type="ECO:0000256" key="1">
    <source>
        <dbReference type="ARBA" id="ARBA00004123"/>
    </source>
</evidence>
<keyword evidence="3 4" id="KW-0539">Nucleus</keyword>
<dbReference type="FunFam" id="1.20.1160.11:FF:000001">
    <property type="entry name" value="Paired amphipathic helix protein Sin3"/>
    <property type="match status" value="1"/>
</dbReference>
<sequence length="668" mass="76517">PGARDMVGLDKSRTSFSLQVFHSLGIQRKITLCLSPTSGVVQLGKVEHESQPGSEIFRSLTLTGKLKTHSIEAAAYVSAAFIRRRTIVGELKFPWTSSNHVHQSLIWWVWAGQHFEIDCVQFKPFFHLLSTRSERNGRGAKKQRPMADSALAYLSTVKDAFKDDREKFDKFLELMKNFTADRFNLVSGIEEVKELLKGHRDLIFGFNVFLPKGFEIKLPLEDEQPPQKKLDVFVEAKKFMHKIETRFHGQDNVYKAFLAILKMHKDGNRTPLQLTRRTKTSHDDHDHIVDYRLESDLSEWEKDYRDYYQDGIQKLLSLKWRYGCMIRPFCNADEHFGIHPMSCTCSDQSSKKSGERFAFCAKVKDKVQNPKNYFSKHVGIYSKEKITQQELQLWATDFLRIYPDLMKGFNECVTQCKKMNEEVYVGSVKKKSSRDEEHVHKQIKFQIPSSSQRTKLDAEVLNDHWKCVASSTKDYSSIHISKNSYEMNLLECEDDRIELDVCLETAKSTTKQVEELIEKINTNMIERHNPINIEKHLRAQNLRWIEQLYGDHGIDVLDVLRKNASRVLPVILTRLRRELPVKLASSNGLRVQTSPARAGMAVQGKQGAGQIATPIGGLPCTGIASYAGGLLLRFENFHSSSSIIKAEGPRVRSCLPLLALCYFSSLLH</sequence>